<keyword evidence="5 9" id="KW-0812">Transmembrane</keyword>
<dbReference type="GO" id="GO:0005886">
    <property type="term" value="C:plasma membrane"/>
    <property type="evidence" value="ECO:0007669"/>
    <property type="project" value="UniProtKB-SubCell"/>
</dbReference>
<evidence type="ECO:0000256" key="4">
    <source>
        <dbReference type="ARBA" id="ARBA00022519"/>
    </source>
</evidence>
<comment type="similarity">
    <text evidence="8 9">Belongs to the TRAP transporter small permease family.</text>
</comment>
<dbReference type="PANTHER" id="PTHR35011:SF2">
    <property type="entry name" value="2,3-DIKETO-L-GULONATE TRAP TRANSPORTER SMALL PERMEASE PROTEIN YIAM"/>
    <property type="match status" value="1"/>
</dbReference>
<evidence type="ECO:0000256" key="2">
    <source>
        <dbReference type="ARBA" id="ARBA00022448"/>
    </source>
</evidence>
<reference evidence="11 12" key="1">
    <citation type="journal article" date="2018" name="Nat. Biotechnol.">
        <title>A standardized bacterial taxonomy based on genome phylogeny substantially revises the tree of life.</title>
        <authorList>
            <person name="Parks D.H."/>
            <person name="Chuvochina M."/>
            <person name="Waite D.W."/>
            <person name="Rinke C."/>
            <person name="Skarshewski A."/>
            <person name="Chaumeil P.A."/>
            <person name="Hugenholtz P."/>
        </authorList>
    </citation>
    <scope>NUCLEOTIDE SEQUENCE [LARGE SCALE GENOMIC DNA]</scope>
    <source>
        <strain evidence="11">UBA10707</strain>
    </source>
</reference>
<accession>A0A356LFM2</accession>
<dbReference type="Proteomes" id="UP000264036">
    <property type="component" value="Unassembled WGS sequence"/>
</dbReference>
<feature type="domain" description="Tripartite ATP-independent periplasmic transporters DctQ component" evidence="10">
    <location>
        <begin position="34"/>
        <end position="159"/>
    </location>
</feature>
<evidence type="ECO:0000313" key="12">
    <source>
        <dbReference type="Proteomes" id="UP000264036"/>
    </source>
</evidence>
<comment type="caution">
    <text evidence="11">The sequence shown here is derived from an EMBL/GenBank/DDBJ whole genome shotgun (WGS) entry which is preliminary data.</text>
</comment>
<protein>
    <recommendedName>
        <fullName evidence="9">TRAP transporter small permease protein</fullName>
    </recommendedName>
</protein>
<evidence type="ECO:0000256" key="1">
    <source>
        <dbReference type="ARBA" id="ARBA00004429"/>
    </source>
</evidence>
<dbReference type="Pfam" id="PF04290">
    <property type="entry name" value="DctQ"/>
    <property type="match status" value="1"/>
</dbReference>
<comment type="subcellular location">
    <subcellularLocation>
        <location evidence="1 9">Cell inner membrane</location>
        <topology evidence="1 9">Multi-pass membrane protein</topology>
    </subcellularLocation>
</comment>
<keyword evidence="7 9" id="KW-0472">Membrane</keyword>
<name>A0A356LFM2_9BURK</name>
<comment type="subunit">
    <text evidence="9">The complex comprises the extracytoplasmic solute receptor protein and the two transmembrane proteins.</text>
</comment>
<evidence type="ECO:0000256" key="9">
    <source>
        <dbReference type="RuleBase" id="RU369079"/>
    </source>
</evidence>
<dbReference type="PANTHER" id="PTHR35011">
    <property type="entry name" value="2,3-DIKETO-L-GULONATE TRAP TRANSPORTER SMALL PERMEASE PROTEIN YIAM"/>
    <property type="match status" value="1"/>
</dbReference>
<keyword evidence="3" id="KW-1003">Cell membrane</keyword>
<proteinExistence type="inferred from homology"/>
<keyword evidence="6 9" id="KW-1133">Transmembrane helix</keyword>
<feature type="transmembrane region" description="Helical" evidence="9">
    <location>
        <begin position="58"/>
        <end position="76"/>
    </location>
</feature>
<evidence type="ECO:0000256" key="7">
    <source>
        <dbReference type="ARBA" id="ARBA00023136"/>
    </source>
</evidence>
<comment type="function">
    <text evidence="9">Part of the tripartite ATP-independent periplasmic (TRAP) transport system.</text>
</comment>
<evidence type="ECO:0000313" key="11">
    <source>
        <dbReference type="EMBL" id="HBP29823.1"/>
    </source>
</evidence>
<gene>
    <name evidence="11" type="ORF">DD666_10450</name>
</gene>
<evidence type="ECO:0000256" key="5">
    <source>
        <dbReference type="ARBA" id="ARBA00022692"/>
    </source>
</evidence>
<keyword evidence="4 9" id="KW-0997">Cell inner membrane</keyword>
<feature type="transmembrane region" description="Helical" evidence="9">
    <location>
        <begin position="97"/>
        <end position="118"/>
    </location>
</feature>
<evidence type="ECO:0000256" key="6">
    <source>
        <dbReference type="ARBA" id="ARBA00022989"/>
    </source>
</evidence>
<organism evidence="11 12">
    <name type="scientific">Advenella kashmirensis</name>
    <dbReference type="NCBI Taxonomy" id="310575"/>
    <lineage>
        <taxon>Bacteria</taxon>
        <taxon>Pseudomonadati</taxon>
        <taxon>Pseudomonadota</taxon>
        <taxon>Betaproteobacteria</taxon>
        <taxon>Burkholderiales</taxon>
        <taxon>Alcaligenaceae</taxon>
    </lineage>
</organism>
<dbReference type="GO" id="GO:0015740">
    <property type="term" value="P:C4-dicarboxylate transport"/>
    <property type="evidence" value="ECO:0007669"/>
    <property type="project" value="TreeGrafter"/>
</dbReference>
<dbReference type="InterPro" id="IPR055348">
    <property type="entry name" value="DctQ"/>
</dbReference>
<feature type="transmembrane region" description="Helical" evidence="9">
    <location>
        <begin position="138"/>
        <end position="163"/>
    </location>
</feature>
<dbReference type="EMBL" id="DOEK01000027">
    <property type="protein sequence ID" value="HBP29823.1"/>
    <property type="molecule type" value="Genomic_DNA"/>
</dbReference>
<dbReference type="AlphaFoldDB" id="A0A356LFM2"/>
<feature type="transmembrane region" description="Helical" evidence="9">
    <location>
        <begin position="25"/>
        <end position="46"/>
    </location>
</feature>
<evidence type="ECO:0000259" key="10">
    <source>
        <dbReference type="Pfam" id="PF04290"/>
    </source>
</evidence>
<evidence type="ECO:0000256" key="3">
    <source>
        <dbReference type="ARBA" id="ARBA00022475"/>
    </source>
</evidence>
<evidence type="ECO:0000256" key="8">
    <source>
        <dbReference type="ARBA" id="ARBA00038436"/>
    </source>
</evidence>
<dbReference type="InterPro" id="IPR007387">
    <property type="entry name" value="TRAP_DctQ"/>
</dbReference>
<sequence length="185" mass="20866">MTILESPFFQSVAAITRAMEKALTYMLGLCVLVMVLLVFGNVVLRYGFNSGITVSEEVARMSFVWLIFLGTVIAFRTKQHLGVNMLLHRLPIMMQKIIHILRQLIIMWVLWLLMQGGWDQMMIGMNTALPVTGWSQALFSGMVWFSAVAMFVLAIGDIAIAIMTPAERGYQYRFRTAVDHVDDAG</sequence>
<dbReference type="GO" id="GO:0022857">
    <property type="term" value="F:transmembrane transporter activity"/>
    <property type="evidence" value="ECO:0007669"/>
    <property type="project" value="UniProtKB-UniRule"/>
</dbReference>
<keyword evidence="2 9" id="KW-0813">Transport</keyword>